<sequence length="100" mass="12108">MTAALQKPSWRVARDASIRGRWETIHRNRRLMLADYHHMVYFGHHIEKIAEELGYETRGLVRRLEELESLGYTVRWPQFPVPTYDDDKLRWWQKKLKNSA</sequence>
<evidence type="ECO:0000313" key="2">
    <source>
        <dbReference type="EMBL" id="KPG14375.1"/>
    </source>
</evidence>
<organism evidence="1 3">
    <name type="scientific">Mycobacteroides immunogenum</name>
    <dbReference type="NCBI Taxonomy" id="83262"/>
    <lineage>
        <taxon>Bacteria</taxon>
        <taxon>Bacillati</taxon>
        <taxon>Actinomycetota</taxon>
        <taxon>Actinomycetes</taxon>
        <taxon>Mycobacteriales</taxon>
        <taxon>Mycobacteriaceae</taxon>
        <taxon>Mycobacteroides</taxon>
    </lineage>
</organism>
<dbReference type="Proteomes" id="UP000037843">
    <property type="component" value="Unassembled WGS sequence"/>
</dbReference>
<protein>
    <submittedName>
        <fullName evidence="1">Uncharacterized protein</fullName>
    </submittedName>
</protein>
<dbReference type="RefSeq" id="WP_054173074.1">
    <property type="nucleotide sequence ID" value="NZ_LJFO01000003.1"/>
</dbReference>
<evidence type="ECO:0000313" key="3">
    <source>
        <dbReference type="Proteomes" id="UP000037843"/>
    </source>
</evidence>
<evidence type="ECO:0000313" key="1">
    <source>
        <dbReference type="EMBL" id="KPG14307.1"/>
    </source>
</evidence>
<dbReference type="EMBL" id="LJFO01000003">
    <property type="protein sequence ID" value="KPG14375.1"/>
    <property type="molecule type" value="Genomic_DNA"/>
</dbReference>
<proteinExistence type="predicted"/>
<comment type="caution">
    <text evidence="1">The sequence shown here is derived from an EMBL/GenBank/DDBJ whole genome shotgun (WGS) entry which is preliminary data.</text>
</comment>
<dbReference type="EMBL" id="LJFO01000003">
    <property type="protein sequence ID" value="KPG14307.1"/>
    <property type="molecule type" value="Genomic_DNA"/>
</dbReference>
<name>A0A7V8RXC1_9MYCO</name>
<reference evidence="1 3" key="1">
    <citation type="submission" date="2015-09" db="EMBL/GenBank/DDBJ databases">
        <title>Genome Sequences of Mycobacterium immunogenum Isolates, Recuperated from a Chloraminated Drinking Water Distribution System Simulator Subjected to Episodes of Nitrification.</title>
        <authorList>
            <person name="Gomez-Alvarez V."/>
            <person name="Revetta R.P."/>
        </authorList>
    </citation>
    <scope>NUCLEOTIDE SEQUENCE [LARGE SCALE GENOMIC DNA]</scope>
    <source>
        <strain evidence="1 3">H008</strain>
    </source>
</reference>
<dbReference type="AlphaFoldDB" id="A0A7V8RXC1"/>
<gene>
    <name evidence="1" type="ORF">AN908_06995</name>
    <name evidence="2" type="ORF">AN908_07450</name>
</gene>
<accession>A0A7V8RXC1</accession>